<reference evidence="2" key="1">
    <citation type="journal article" date="2020" name="Stud. Mycol.">
        <title>101 Dothideomycetes genomes: a test case for predicting lifestyles and emergence of pathogens.</title>
        <authorList>
            <person name="Haridas S."/>
            <person name="Albert R."/>
            <person name="Binder M."/>
            <person name="Bloem J."/>
            <person name="Labutti K."/>
            <person name="Salamov A."/>
            <person name="Andreopoulos B."/>
            <person name="Baker S."/>
            <person name="Barry K."/>
            <person name="Bills G."/>
            <person name="Bluhm B."/>
            <person name="Cannon C."/>
            <person name="Castanera R."/>
            <person name="Culley D."/>
            <person name="Daum C."/>
            <person name="Ezra D."/>
            <person name="Gonzalez J."/>
            <person name="Henrissat B."/>
            <person name="Kuo A."/>
            <person name="Liang C."/>
            <person name="Lipzen A."/>
            <person name="Lutzoni F."/>
            <person name="Magnuson J."/>
            <person name="Mondo S."/>
            <person name="Nolan M."/>
            <person name="Ohm R."/>
            <person name="Pangilinan J."/>
            <person name="Park H.-J."/>
            <person name="Ramirez L."/>
            <person name="Alfaro M."/>
            <person name="Sun H."/>
            <person name="Tritt A."/>
            <person name="Yoshinaga Y."/>
            <person name="Zwiers L.-H."/>
            <person name="Turgeon B."/>
            <person name="Goodwin S."/>
            <person name="Spatafora J."/>
            <person name="Crous P."/>
            <person name="Grigoriev I."/>
        </authorList>
    </citation>
    <scope>NUCLEOTIDE SEQUENCE</scope>
    <source>
        <strain evidence="2">CBS 130266</strain>
    </source>
</reference>
<dbReference type="OrthoDB" id="10254945at2759"/>
<feature type="region of interest" description="Disordered" evidence="1">
    <location>
        <begin position="410"/>
        <end position="453"/>
    </location>
</feature>
<dbReference type="Proteomes" id="UP000800235">
    <property type="component" value="Unassembled WGS sequence"/>
</dbReference>
<organism evidence="2 3">
    <name type="scientific">Tothia fuscella</name>
    <dbReference type="NCBI Taxonomy" id="1048955"/>
    <lineage>
        <taxon>Eukaryota</taxon>
        <taxon>Fungi</taxon>
        <taxon>Dikarya</taxon>
        <taxon>Ascomycota</taxon>
        <taxon>Pezizomycotina</taxon>
        <taxon>Dothideomycetes</taxon>
        <taxon>Pleosporomycetidae</taxon>
        <taxon>Venturiales</taxon>
        <taxon>Cylindrosympodiaceae</taxon>
        <taxon>Tothia</taxon>
    </lineage>
</organism>
<gene>
    <name evidence="2" type="ORF">EJ08DRAFT_694674</name>
</gene>
<feature type="compositionally biased region" description="Low complexity" evidence="1">
    <location>
        <begin position="410"/>
        <end position="421"/>
    </location>
</feature>
<comment type="caution">
    <text evidence="2">The sequence shown here is derived from an EMBL/GenBank/DDBJ whole genome shotgun (WGS) entry which is preliminary data.</text>
</comment>
<protein>
    <submittedName>
        <fullName evidence="2">Uncharacterized protein</fullName>
    </submittedName>
</protein>
<proteinExistence type="predicted"/>
<feature type="compositionally biased region" description="Basic and acidic residues" evidence="1">
    <location>
        <begin position="438"/>
        <end position="453"/>
    </location>
</feature>
<accession>A0A9P4NXG1</accession>
<evidence type="ECO:0000313" key="2">
    <source>
        <dbReference type="EMBL" id="KAF2433397.1"/>
    </source>
</evidence>
<keyword evidence="3" id="KW-1185">Reference proteome</keyword>
<sequence length="453" mass="51610">MTEMAASITALSDVPQLNLQLPFHSLDNEIHPLLQAHNWRQNNPHDEIEGTAIIQWLRIVSPALQLASLYISTDCLLEWWSHLFFAAKRRDDFTGKIYLSTEHSINEKRDMTNETKDKLLKMAISGTKFSFTSLESAWGTSGVAYEAPDGYMAYIVGDKMLPWRDDQWTPTNLTSRRTEDFKRVYTIELDTWWLHYGLNEFSKASTQNQVTYLYGLAKLICHELAHSAWLHVDMGPKPDFQRVGPEPFHQSYDPTSHLGDSWESSMLPKTKEFLGEPLKTKFKKQGKDIHLLRGIWAPPRPGRNETYYLQFKRSVCWISLLSLFSSTTWEKINTSGNGMSELHLLFDPEHKKHSVLDCRNGKYGNIVVRIGEDVEDVRARAAAVEQDEKTKSTLTKAWNAVTAVLMSPGIASDSSSSSTNDGQGGSTIWESNVKRKRGNDPSQEHIGRDRAFR</sequence>
<evidence type="ECO:0000313" key="3">
    <source>
        <dbReference type="Proteomes" id="UP000800235"/>
    </source>
</evidence>
<evidence type="ECO:0000256" key="1">
    <source>
        <dbReference type="SAM" id="MobiDB-lite"/>
    </source>
</evidence>
<dbReference type="EMBL" id="MU007021">
    <property type="protein sequence ID" value="KAF2433397.1"/>
    <property type="molecule type" value="Genomic_DNA"/>
</dbReference>
<name>A0A9P4NXG1_9PEZI</name>
<dbReference type="AlphaFoldDB" id="A0A9P4NXG1"/>